<gene>
    <name evidence="9" type="primary">CG4848</name>
    <name evidence="9" type="ORF">LOC62_03G003600</name>
</gene>
<dbReference type="GO" id="GO:0017119">
    <property type="term" value="C:Golgi transport complex"/>
    <property type="evidence" value="ECO:0007669"/>
    <property type="project" value="InterPro"/>
</dbReference>
<reference evidence="9" key="1">
    <citation type="submission" date="2023-10" db="EMBL/GenBank/DDBJ databases">
        <authorList>
            <person name="Noh H."/>
        </authorList>
    </citation>
    <scope>NUCLEOTIDE SEQUENCE</scope>
    <source>
        <strain evidence="9">DUCC4014</strain>
    </source>
</reference>
<evidence type="ECO:0000256" key="7">
    <source>
        <dbReference type="ARBA" id="ARBA00023136"/>
    </source>
</evidence>
<dbReference type="GeneID" id="87806842"/>
<dbReference type="PANTHER" id="PTHR31658">
    <property type="entry name" value="CONSERVED OLIGOMERIC GOLGI COMPLEX SUBUNIT 1"/>
    <property type="match status" value="1"/>
</dbReference>
<proteinExistence type="inferred from homology"/>
<dbReference type="GO" id="GO:0006891">
    <property type="term" value="P:intra-Golgi vesicle-mediated transport"/>
    <property type="evidence" value="ECO:0007669"/>
    <property type="project" value="InterPro"/>
</dbReference>
<feature type="region of interest" description="Disordered" evidence="8">
    <location>
        <begin position="1"/>
        <end position="68"/>
    </location>
</feature>
<sequence length="945" mass="100655">MSARPAPRRPSSSSIASGSRQGLGRGFPHPYPHPHGSSASSVAPRLARRTSGLSAVKDTDSASASSASIPRRFRAAAAAGSGDDANWAGIEPDDVFRRLPVGEVRRVEGKMRADALNKQSELRSMVGTRYRDLLTSASQITSLHSSSLRLSSSLKTVAAACANPTELPPTDGASADKDEAEDEDVGSMLPVAAHLKLLLDAPEALYSYLAHHSYLNAAFLWLLSRVVKEGLTAMPDDVKGPYVPLLQKQWEALLPFRSQIVQRATASLRSREAVDTKTLSDTTLAIVLLDSLPIPDALDLYLSQRLKALKDHLVHAPPTGNRKRSNSKVGAAAAARGAAQQRDSIAHVLSDAIKCLLDAVDHARDVFEPKRKISGNESIIAEAIRLVQNGEDLPPTHPSGIIRRVSTHRKTRMASISLPLPPANHTALGGGGPPVSTPRILQALPSSQILLRYLPSGVTGFTPFIAPSSEPELSKKLDAWQTSAIQLLRQSVPSWLAELQSVSDVWAVRSAIGDLLGDSAFEQQISQALEAEWGARVQTIWTAKLDALIKNAESTLRIASEKIRAGEESLDNDPEKFIFSDITFPPAPVSSIGAATNSTAFTTFLSTVHKRASFRTPLLDSVLTVLESAASDLKADLAGLPETFYGEYRTKVATALDAFVNSLGDVLAAVGGHRDATGSVEAELFVGRVALYVVHTSPFLTDLTGDTGVDLSAIKTELMEIHESSTNQWQEKIVAAQVASLHPLFAEHRGADEIRASWQGPHPTQPSVLLVEALTDLVKGVRKLGIPPTTNVQIVPNLLAAFTTEVRALEGWRREGDEAVAQAALDLGFLTLLKGDDVGKDDVVNKLLARLPPSLAEFKSTLPAILLESLRRTQLVLGPLIGHLVRPSGSKPAGRAAGADARNAALLRLGAPALAARGAGVGADFKSPIAVAKPAKRFGLLSIVA</sequence>
<name>A0AAF0Y8H9_9TREE</name>
<dbReference type="PANTHER" id="PTHR31658:SF0">
    <property type="entry name" value="CONSERVED OLIGOMERIC GOLGI COMPLEX SUBUNIT 1"/>
    <property type="match status" value="1"/>
</dbReference>
<dbReference type="EMBL" id="CP086716">
    <property type="protein sequence ID" value="WOO80089.1"/>
    <property type="molecule type" value="Genomic_DNA"/>
</dbReference>
<dbReference type="GO" id="GO:0015031">
    <property type="term" value="P:protein transport"/>
    <property type="evidence" value="ECO:0007669"/>
    <property type="project" value="UniProtKB-KW"/>
</dbReference>
<dbReference type="Proteomes" id="UP000827549">
    <property type="component" value="Chromosome 3"/>
</dbReference>
<evidence type="ECO:0000256" key="2">
    <source>
        <dbReference type="ARBA" id="ARBA00006653"/>
    </source>
</evidence>
<evidence type="ECO:0000256" key="5">
    <source>
        <dbReference type="ARBA" id="ARBA00022927"/>
    </source>
</evidence>
<keyword evidence="10" id="KW-1185">Reference proteome</keyword>
<dbReference type="InterPro" id="IPR033370">
    <property type="entry name" value="COG1"/>
</dbReference>
<dbReference type="GO" id="GO:0000139">
    <property type="term" value="C:Golgi membrane"/>
    <property type="evidence" value="ECO:0007669"/>
    <property type="project" value="UniProtKB-SubCell"/>
</dbReference>
<evidence type="ECO:0000313" key="10">
    <source>
        <dbReference type="Proteomes" id="UP000827549"/>
    </source>
</evidence>
<feature type="region of interest" description="Disordered" evidence="8">
    <location>
        <begin position="163"/>
        <end position="183"/>
    </location>
</feature>
<dbReference type="RefSeq" id="XP_062626121.1">
    <property type="nucleotide sequence ID" value="XM_062770137.1"/>
</dbReference>
<keyword evidence="7" id="KW-0472">Membrane</keyword>
<protein>
    <recommendedName>
        <fullName evidence="3">Conserved oligomeric Golgi complex subunit 1</fullName>
    </recommendedName>
</protein>
<evidence type="ECO:0000256" key="6">
    <source>
        <dbReference type="ARBA" id="ARBA00023034"/>
    </source>
</evidence>
<evidence type="ECO:0000313" key="9">
    <source>
        <dbReference type="EMBL" id="WOO80089.1"/>
    </source>
</evidence>
<feature type="compositionally biased region" description="Low complexity" evidence="8">
    <location>
        <begin position="1"/>
        <end position="20"/>
    </location>
</feature>
<keyword evidence="4" id="KW-0813">Transport</keyword>
<comment type="subcellular location">
    <subcellularLocation>
        <location evidence="1">Golgi apparatus membrane</location>
        <topology evidence="1">Peripheral membrane protein</topology>
    </subcellularLocation>
</comment>
<evidence type="ECO:0000256" key="1">
    <source>
        <dbReference type="ARBA" id="ARBA00004395"/>
    </source>
</evidence>
<evidence type="ECO:0000256" key="4">
    <source>
        <dbReference type="ARBA" id="ARBA00022448"/>
    </source>
</evidence>
<evidence type="ECO:0000256" key="3">
    <source>
        <dbReference type="ARBA" id="ARBA00020978"/>
    </source>
</evidence>
<dbReference type="AlphaFoldDB" id="A0AAF0Y8H9"/>
<dbReference type="Pfam" id="PF08700">
    <property type="entry name" value="VPS51_Exo84_N"/>
    <property type="match status" value="1"/>
</dbReference>
<organism evidence="9 10">
    <name type="scientific">Vanrija pseudolonga</name>
    <dbReference type="NCBI Taxonomy" id="143232"/>
    <lineage>
        <taxon>Eukaryota</taxon>
        <taxon>Fungi</taxon>
        <taxon>Dikarya</taxon>
        <taxon>Basidiomycota</taxon>
        <taxon>Agaricomycotina</taxon>
        <taxon>Tremellomycetes</taxon>
        <taxon>Trichosporonales</taxon>
        <taxon>Trichosporonaceae</taxon>
        <taxon>Vanrija</taxon>
    </lineage>
</organism>
<evidence type="ECO:0000256" key="8">
    <source>
        <dbReference type="SAM" id="MobiDB-lite"/>
    </source>
</evidence>
<accession>A0AAF0Y8H9</accession>
<keyword evidence="6" id="KW-0333">Golgi apparatus</keyword>
<comment type="similarity">
    <text evidence="2">Belongs to the COG1 family.</text>
</comment>
<keyword evidence="5" id="KW-0653">Protein transport</keyword>